<reference evidence="2" key="2">
    <citation type="submission" date="2020-11" db="EMBL/GenBank/DDBJ databases">
        <authorList>
            <person name="McCartney M.A."/>
            <person name="Auch B."/>
            <person name="Kono T."/>
            <person name="Mallez S."/>
            <person name="Becker A."/>
            <person name="Gohl D.M."/>
            <person name="Silverstein K.A.T."/>
            <person name="Koren S."/>
            <person name="Bechman K.B."/>
            <person name="Herman A."/>
            <person name="Abrahante J.E."/>
            <person name="Garbe J."/>
        </authorList>
    </citation>
    <scope>NUCLEOTIDE SEQUENCE</scope>
    <source>
        <strain evidence="2">Duluth1</strain>
        <tissue evidence="2">Whole animal</tissue>
    </source>
</reference>
<evidence type="ECO:0000313" key="2">
    <source>
        <dbReference type="EMBL" id="KAH3828037.1"/>
    </source>
</evidence>
<keyword evidence="1" id="KW-0812">Transmembrane</keyword>
<dbReference type="EMBL" id="JAIWYP010000005">
    <property type="protein sequence ID" value="KAH3828037.1"/>
    <property type="molecule type" value="Genomic_DNA"/>
</dbReference>
<feature type="transmembrane region" description="Helical" evidence="1">
    <location>
        <begin position="27"/>
        <end position="46"/>
    </location>
</feature>
<evidence type="ECO:0000256" key="1">
    <source>
        <dbReference type="SAM" id="Phobius"/>
    </source>
</evidence>
<organism evidence="2 3">
    <name type="scientific">Dreissena polymorpha</name>
    <name type="common">Zebra mussel</name>
    <name type="synonym">Mytilus polymorpha</name>
    <dbReference type="NCBI Taxonomy" id="45954"/>
    <lineage>
        <taxon>Eukaryota</taxon>
        <taxon>Metazoa</taxon>
        <taxon>Spiralia</taxon>
        <taxon>Lophotrochozoa</taxon>
        <taxon>Mollusca</taxon>
        <taxon>Bivalvia</taxon>
        <taxon>Autobranchia</taxon>
        <taxon>Heteroconchia</taxon>
        <taxon>Euheterodonta</taxon>
        <taxon>Imparidentia</taxon>
        <taxon>Neoheterodontei</taxon>
        <taxon>Myida</taxon>
        <taxon>Dreissenoidea</taxon>
        <taxon>Dreissenidae</taxon>
        <taxon>Dreissena</taxon>
    </lineage>
</organism>
<accession>A0A9D4K111</accession>
<dbReference type="Proteomes" id="UP000828390">
    <property type="component" value="Unassembled WGS sequence"/>
</dbReference>
<protein>
    <submittedName>
        <fullName evidence="2">Uncharacterized protein</fullName>
    </submittedName>
</protein>
<name>A0A9D4K111_DREPO</name>
<keyword evidence="3" id="KW-1185">Reference proteome</keyword>
<proteinExistence type="predicted"/>
<gene>
    <name evidence="2" type="ORF">DPMN_129986</name>
</gene>
<keyword evidence="1" id="KW-1133">Transmembrane helix</keyword>
<keyword evidence="1" id="KW-0472">Membrane</keyword>
<evidence type="ECO:0000313" key="3">
    <source>
        <dbReference type="Proteomes" id="UP000828390"/>
    </source>
</evidence>
<dbReference type="AlphaFoldDB" id="A0A9D4K111"/>
<sequence length="61" mass="6737">MLRSIQILKSAVPAFSLNQGEEMLHCVAVLLVIILKNIFATMVSLLKRGTKMTTPLVEVLL</sequence>
<comment type="caution">
    <text evidence="2">The sequence shown here is derived from an EMBL/GenBank/DDBJ whole genome shotgun (WGS) entry which is preliminary data.</text>
</comment>
<reference evidence="2" key="1">
    <citation type="journal article" date="2019" name="bioRxiv">
        <title>The Genome of the Zebra Mussel, Dreissena polymorpha: A Resource for Invasive Species Research.</title>
        <authorList>
            <person name="McCartney M.A."/>
            <person name="Auch B."/>
            <person name="Kono T."/>
            <person name="Mallez S."/>
            <person name="Zhang Y."/>
            <person name="Obille A."/>
            <person name="Becker A."/>
            <person name="Abrahante J.E."/>
            <person name="Garbe J."/>
            <person name="Badalamenti J.P."/>
            <person name="Herman A."/>
            <person name="Mangelson H."/>
            <person name="Liachko I."/>
            <person name="Sullivan S."/>
            <person name="Sone E.D."/>
            <person name="Koren S."/>
            <person name="Silverstein K.A.T."/>
            <person name="Beckman K.B."/>
            <person name="Gohl D.M."/>
        </authorList>
    </citation>
    <scope>NUCLEOTIDE SEQUENCE</scope>
    <source>
        <strain evidence="2">Duluth1</strain>
        <tissue evidence="2">Whole animal</tissue>
    </source>
</reference>